<keyword evidence="3" id="KW-1185">Reference proteome</keyword>
<dbReference type="KEGG" id="nfi:NFIA_055190"/>
<sequence length="203" mass="21235">MTEDRRHASASLGVKGIQIPELTVLWFVVQLMRAKGLLFPRSNISADPPVHDPYHILPIVARRREHPKWGQVPPLSGPTPALPIGVFSSCSVLVADTDFALFLKFPAAALPEANAIITAQVTLEVTHPRVAGLALEAVTHTAQAFRARVTASGGPLPRGAAPASAPVAPASSPTPPFVSAPRSPMAAPAPAGLWAATVQFFSG</sequence>
<dbReference type="HOGENOM" id="CLU_1349281_0_0_1"/>
<dbReference type="OrthoDB" id="4510967at2759"/>
<reference evidence="3" key="1">
    <citation type="journal article" date="2008" name="PLoS Genet.">
        <title>Genomic islands in the pathogenic filamentous fungus Aspergillus fumigatus.</title>
        <authorList>
            <person name="Fedorova N.D."/>
            <person name="Khaldi N."/>
            <person name="Joardar V.S."/>
            <person name="Maiti R."/>
            <person name="Amedeo P."/>
            <person name="Anderson M.J."/>
            <person name="Crabtree J."/>
            <person name="Silva J.C."/>
            <person name="Badger J.H."/>
            <person name="Albarraq A."/>
            <person name="Angiuoli S."/>
            <person name="Bussey H."/>
            <person name="Bowyer P."/>
            <person name="Cotty P.J."/>
            <person name="Dyer P.S."/>
            <person name="Egan A."/>
            <person name="Galens K."/>
            <person name="Fraser-Liggett C.M."/>
            <person name="Haas B.J."/>
            <person name="Inman J.M."/>
            <person name="Kent R."/>
            <person name="Lemieux S."/>
            <person name="Malavazi I."/>
            <person name="Orvis J."/>
            <person name="Roemer T."/>
            <person name="Ronning C.M."/>
            <person name="Sundaram J.P."/>
            <person name="Sutton G."/>
            <person name="Turner G."/>
            <person name="Venter J.C."/>
            <person name="White O.R."/>
            <person name="Whitty B.R."/>
            <person name="Youngman P."/>
            <person name="Wolfe K.H."/>
            <person name="Goldman G.H."/>
            <person name="Wortman J.R."/>
            <person name="Jiang B."/>
            <person name="Denning D.W."/>
            <person name="Nierman W.C."/>
        </authorList>
    </citation>
    <scope>NUCLEOTIDE SEQUENCE [LARGE SCALE GENOMIC DNA]</scope>
    <source>
        <strain evidence="3">ATCC 1020 / DSM 3700 / CBS 544.65 / FGSC A1164 / JCM 1740 / NRRL 181 / WB 181</strain>
    </source>
</reference>
<feature type="compositionally biased region" description="Low complexity" evidence="1">
    <location>
        <begin position="160"/>
        <end position="171"/>
    </location>
</feature>
<organism evidence="2 3">
    <name type="scientific">Neosartorya fischeri (strain ATCC 1020 / DSM 3700 / CBS 544.65 / FGSC A1164 / JCM 1740 / NRRL 181 / WB 181)</name>
    <name type="common">Aspergillus fischerianus</name>
    <dbReference type="NCBI Taxonomy" id="331117"/>
    <lineage>
        <taxon>Eukaryota</taxon>
        <taxon>Fungi</taxon>
        <taxon>Dikarya</taxon>
        <taxon>Ascomycota</taxon>
        <taxon>Pezizomycotina</taxon>
        <taxon>Eurotiomycetes</taxon>
        <taxon>Eurotiomycetidae</taxon>
        <taxon>Eurotiales</taxon>
        <taxon>Aspergillaceae</taxon>
        <taxon>Aspergillus</taxon>
        <taxon>Aspergillus subgen. Fumigati</taxon>
    </lineage>
</organism>
<gene>
    <name evidence="2" type="ORF">NFIA_055190</name>
</gene>
<dbReference type="RefSeq" id="XP_001258067.1">
    <property type="nucleotide sequence ID" value="XM_001258066.1"/>
</dbReference>
<feature type="region of interest" description="Disordered" evidence="1">
    <location>
        <begin position="151"/>
        <end position="181"/>
    </location>
</feature>
<protein>
    <submittedName>
        <fullName evidence="2">Uncharacterized protein</fullName>
    </submittedName>
</protein>
<name>A1DMZ9_NEOFI</name>
<evidence type="ECO:0000256" key="1">
    <source>
        <dbReference type="SAM" id="MobiDB-lite"/>
    </source>
</evidence>
<proteinExistence type="predicted"/>
<dbReference type="EMBL" id="DS027698">
    <property type="protein sequence ID" value="EAW16170.1"/>
    <property type="molecule type" value="Genomic_DNA"/>
</dbReference>
<dbReference type="Proteomes" id="UP000006702">
    <property type="component" value="Unassembled WGS sequence"/>
</dbReference>
<evidence type="ECO:0000313" key="3">
    <source>
        <dbReference type="Proteomes" id="UP000006702"/>
    </source>
</evidence>
<dbReference type="AlphaFoldDB" id="A1DMZ9"/>
<dbReference type="VEuPathDB" id="FungiDB:NFIA_055190"/>
<accession>A1DMZ9</accession>
<dbReference type="GeneID" id="4584582"/>
<evidence type="ECO:0000313" key="2">
    <source>
        <dbReference type="EMBL" id="EAW16170.1"/>
    </source>
</evidence>